<dbReference type="EMBL" id="BQNB010010397">
    <property type="protein sequence ID" value="GJS76724.1"/>
    <property type="molecule type" value="Genomic_DNA"/>
</dbReference>
<proteinExistence type="predicted"/>
<protein>
    <submittedName>
        <fullName evidence="2">Uncharacterized protein</fullName>
    </submittedName>
</protein>
<name>A0ABQ4YG20_9ASTR</name>
<reference evidence="2" key="2">
    <citation type="submission" date="2022-01" db="EMBL/GenBank/DDBJ databases">
        <authorList>
            <person name="Yamashiro T."/>
            <person name="Shiraishi A."/>
            <person name="Satake H."/>
            <person name="Nakayama K."/>
        </authorList>
    </citation>
    <scope>NUCLEOTIDE SEQUENCE</scope>
</reference>
<gene>
    <name evidence="2" type="ORF">Tco_0726605</name>
</gene>
<dbReference type="Proteomes" id="UP001151760">
    <property type="component" value="Unassembled WGS sequence"/>
</dbReference>
<feature type="region of interest" description="Disordered" evidence="1">
    <location>
        <begin position="67"/>
        <end position="103"/>
    </location>
</feature>
<organism evidence="2 3">
    <name type="scientific">Tanacetum coccineum</name>
    <dbReference type="NCBI Taxonomy" id="301880"/>
    <lineage>
        <taxon>Eukaryota</taxon>
        <taxon>Viridiplantae</taxon>
        <taxon>Streptophyta</taxon>
        <taxon>Embryophyta</taxon>
        <taxon>Tracheophyta</taxon>
        <taxon>Spermatophyta</taxon>
        <taxon>Magnoliopsida</taxon>
        <taxon>eudicotyledons</taxon>
        <taxon>Gunneridae</taxon>
        <taxon>Pentapetalae</taxon>
        <taxon>asterids</taxon>
        <taxon>campanulids</taxon>
        <taxon>Asterales</taxon>
        <taxon>Asteraceae</taxon>
        <taxon>Asteroideae</taxon>
        <taxon>Anthemideae</taxon>
        <taxon>Anthemidinae</taxon>
        <taxon>Tanacetum</taxon>
    </lineage>
</organism>
<evidence type="ECO:0000313" key="2">
    <source>
        <dbReference type="EMBL" id="GJS76724.1"/>
    </source>
</evidence>
<feature type="compositionally biased region" description="Polar residues" evidence="1">
    <location>
        <begin position="80"/>
        <end position="102"/>
    </location>
</feature>
<evidence type="ECO:0000313" key="3">
    <source>
        <dbReference type="Proteomes" id="UP001151760"/>
    </source>
</evidence>
<comment type="caution">
    <text evidence="2">The sequence shown here is derived from an EMBL/GenBank/DDBJ whole genome shotgun (WGS) entry which is preliminary data.</text>
</comment>
<keyword evidence="3" id="KW-1185">Reference proteome</keyword>
<evidence type="ECO:0000256" key="1">
    <source>
        <dbReference type="SAM" id="MobiDB-lite"/>
    </source>
</evidence>
<reference evidence="2" key="1">
    <citation type="journal article" date="2022" name="Int. J. Mol. Sci.">
        <title>Draft Genome of Tanacetum Coccineum: Genomic Comparison of Closely Related Tanacetum-Family Plants.</title>
        <authorList>
            <person name="Yamashiro T."/>
            <person name="Shiraishi A."/>
            <person name="Nakayama K."/>
            <person name="Satake H."/>
        </authorList>
    </citation>
    <scope>NUCLEOTIDE SEQUENCE</scope>
</reference>
<sequence length="136" mass="14613">MFVGTQQSQVNGVGVIGSSIEPTKRQGTARQVTTTLGKRQTRASTSVMGGCRTRARITTNEALRTQMGGSQIRARPSLGARQTRSTTSLRGGSQLRAITTPQFIPPRVNSKRILHNKLSALVKGHGSSKDNDIVLE</sequence>
<accession>A0ABQ4YG20</accession>